<evidence type="ECO:0000313" key="1">
    <source>
        <dbReference type="EMBL" id="KRZ55029.1"/>
    </source>
</evidence>
<evidence type="ECO:0000313" key="2">
    <source>
        <dbReference type="Proteomes" id="UP000054721"/>
    </source>
</evidence>
<reference evidence="1 2" key="1">
    <citation type="submission" date="2015-05" db="EMBL/GenBank/DDBJ databases">
        <title>Evolution of Trichinella species and genotypes.</title>
        <authorList>
            <person name="Korhonen P.K."/>
            <person name="Edoardo P."/>
            <person name="Giuseppe L.R."/>
            <person name="Gasser R.B."/>
        </authorList>
    </citation>
    <scope>NUCLEOTIDE SEQUENCE [LARGE SCALE GENOMIC DNA]</scope>
    <source>
        <strain evidence="1">ISS10</strain>
    </source>
</reference>
<organism evidence="1 2">
    <name type="scientific">Trichinella nativa</name>
    <dbReference type="NCBI Taxonomy" id="6335"/>
    <lineage>
        <taxon>Eukaryota</taxon>
        <taxon>Metazoa</taxon>
        <taxon>Ecdysozoa</taxon>
        <taxon>Nematoda</taxon>
        <taxon>Enoplea</taxon>
        <taxon>Dorylaimia</taxon>
        <taxon>Trichinellida</taxon>
        <taxon>Trichinellidae</taxon>
        <taxon>Trichinella</taxon>
    </lineage>
</organism>
<dbReference type="EMBL" id="JYDW01000124">
    <property type="protein sequence ID" value="KRZ55029.1"/>
    <property type="molecule type" value="Genomic_DNA"/>
</dbReference>
<gene>
    <name evidence="1" type="ORF">T02_15480</name>
</gene>
<dbReference type="Proteomes" id="UP000054721">
    <property type="component" value="Unassembled WGS sequence"/>
</dbReference>
<accession>A0A0V1L6L2</accession>
<proteinExistence type="predicted"/>
<keyword evidence="2" id="KW-1185">Reference proteome</keyword>
<comment type="caution">
    <text evidence="1">The sequence shown here is derived from an EMBL/GenBank/DDBJ whole genome shotgun (WGS) entry which is preliminary data.</text>
</comment>
<protein>
    <submittedName>
        <fullName evidence="1">Uncharacterized protein</fullName>
    </submittedName>
</protein>
<name>A0A0V1L6L2_9BILA</name>
<sequence length="211" mass="23877">MSHLLNKCRMSARRMSIPTTIFIQNYLRCRCESGADFFCFKIISTSFPFPHSNHNVLVMDNNNGKGIFQEKTDFAQFAEDLISACEKVVDSEAIDVLQEMVEKEMHTIIQKCAVVMLKAGSHVLTIDNCEKAMDILGRPIVFYNEWSNEEEAETDQSSSSGHRDSKLISLFSLALQPLESSSVCSDDEQVEFVSWSVESKSPEKDDDKKVE</sequence>
<dbReference type="AlphaFoldDB" id="A0A0V1L6L2"/>
<dbReference type="OrthoDB" id="73639at2759"/>